<reference evidence="1 2" key="1">
    <citation type="submission" date="2020-10" db="EMBL/GenBank/DDBJ databases">
        <title>Plant Genome Project.</title>
        <authorList>
            <person name="Zhang R.-G."/>
        </authorList>
    </citation>
    <scope>NUCLEOTIDE SEQUENCE [LARGE SCALE GENOMIC DNA]</scope>
    <source>
        <strain evidence="1">FAFU-HL-1</strain>
        <tissue evidence="1">Leaf</tissue>
    </source>
</reference>
<dbReference type="EMBL" id="JADGMS010000009">
    <property type="protein sequence ID" value="KAF9675572.1"/>
    <property type="molecule type" value="Genomic_DNA"/>
</dbReference>
<keyword evidence="2" id="KW-1185">Reference proteome</keyword>
<comment type="caution">
    <text evidence="1">The sequence shown here is derived from an EMBL/GenBank/DDBJ whole genome shotgun (WGS) entry which is preliminary data.</text>
</comment>
<dbReference type="AlphaFoldDB" id="A0A835JQK3"/>
<evidence type="ECO:0000313" key="2">
    <source>
        <dbReference type="Proteomes" id="UP000657918"/>
    </source>
</evidence>
<proteinExistence type="predicted"/>
<dbReference type="Proteomes" id="UP000657918">
    <property type="component" value="Unassembled WGS sequence"/>
</dbReference>
<evidence type="ECO:0000313" key="1">
    <source>
        <dbReference type="EMBL" id="KAF9675572.1"/>
    </source>
</evidence>
<accession>A0A835JQK3</accession>
<name>A0A835JQK3_9ROSI</name>
<gene>
    <name evidence="1" type="ORF">SADUNF_Sadunf09G0046100</name>
</gene>
<organism evidence="1 2">
    <name type="scientific">Salix dunnii</name>
    <dbReference type="NCBI Taxonomy" id="1413687"/>
    <lineage>
        <taxon>Eukaryota</taxon>
        <taxon>Viridiplantae</taxon>
        <taxon>Streptophyta</taxon>
        <taxon>Embryophyta</taxon>
        <taxon>Tracheophyta</taxon>
        <taxon>Spermatophyta</taxon>
        <taxon>Magnoliopsida</taxon>
        <taxon>eudicotyledons</taxon>
        <taxon>Gunneridae</taxon>
        <taxon>Pentapetalae</taxon>
        <taxon>rosids</taxon>
        <taxon>fabids</taxon>
        <taxon>Malpighiales</taxon>
        <taxon>Salicaceae</taxon>
        <taxon>Saliceae</taxon>
        <taxon>Salix</taxon>
    </lineage>
</organism>
<sequence>MVGEISLPGRNPAIYSPARIRRLLSPDKKTKTEALLSLLQAESRNLVSTGIILSGMAASASQTEFEVTAGLYWSRLGIGFPECTDERRLFFPVASKEKETFHS</sequence>
<protein>
    <submittedName>
        <fullName evidence="1">Uncharacterized protein</fullName>
    </submittedName>
</protein>